<dbReference type="EMBL" id="CAFZ01000122">
    <property type="protein sequence ID" value="CCA71488.1"/>
    <property type="molecule type" value="Genomic_DNA"/>
</dbReference>
<evidence type="ECO:0000256" key="3">
    <source>
        <dbReference type="ARBA" id="ARBA00023242"/>
    </source>
</evidence>
<evidence type="ECO:0000313" key="6">
    <source>
        <dbReference type="EMBL" id="CCA71488.1"/>
    </source>
</evidence>
<feature type="region of interest" description="Disordered" evidence="4">
    <location>
        <begin position="248"/>
        <end position="271"/>
    </location>
</feature>
<feature type="compositionally biased region" description="Basic and acidic residues" evidence="4">
    <location>
        <begin position="346"/>
        <end position="466"/>
    </location>
</feature>
<comment type="caution">
    <text evidence="6">The sequence shown here is derived from an EMBL/GenBank/DDBJ whole genome shotgun (WGS) entry which is preliminary data.</text>
</comment>
<evidence type="ECO:0000256" key="4">
    <source>
        <dbReference type="SAM" id="MobiDB-lite"/>
    </source>
</evidence>
<dbReference type="InterPro" id="IPR000467">
    <property type="entry name" value="G_patch_dom"/>
</dbReference>
<dbReference type="eggNOG" id="ENOG502RZY8">
    <property type="taxonomic scope" value="Eukaryota"/>
</dbReference>
<dbReference type="OMA" id="MEVFDDG"/>
<feature type="region of interest" description="Disordered" evidence="4">
    <location>
        <begin position="288"/>
        <end position="466"/>
    </location>
</feature>
<name>G4TJK7_SERID</name>
<dbReference type="PROSITE" id="PS50174">
    <property type="entry name" value="G_PATCH"/>
    <property type="match status" value="1"/>
</dbReference>
<dbReference type="InterPro" id="IPR026822">
    <property type="entry name" value="Spp2/MOS2_G-patch"/>
</dbReference>
<dbReference type="OrthoDB" id="5577072at2759"/>
<evidence type="ECO:0000259" key="5">
    <source>
        <dbReference type="PROSITE" id="PS50174"/>
    </source>
</evidence>
<accession>G4TJK7</accession>
<feature type="domain" description="G-patch" evidence="5">
    <location>
        <begin position="277"/>
        <end position="323"/>
    </location>
</feature>
<dbReference type="PANTHER" id="PTHR15818">
    <property type="entry name" value="G PATCH AND KOW-CONTAINING"/>
    <property type="match status" value="1"/>
</dbReference>
<feature type="region of interest" description="Disordered" evidence="4">
    <location>
        <begin position="1"/>
        <end position="67"/>
    </location>
</feature>
<dbReference type="InterPro" id="IPR045166">
    <property type="entry name" value="Spp2-like"/>
</dbReference>
<feature type="region of interest" description="Disordered" evidence="4">
    <location>
        <begin position="139"/>
        <end position="174"/>
    </location>
</feature>
<dbReference type="Pfam" id="PF12656">
    <property type="entry name" value="G-patch_2"/>
    <property type="match status" value="1"/>
</dbReference>
<evidence type="ECO:0000313" key="7">
    <source>
        <dbReference type="Proteomes" id="UP000007148"/>
    </source>
</evidence>
<dbReference type="InParanoid" id="G4TJK7"/>
<keyword evidence="3" id="KW-0539">Nucleus</keyword>
<dbReference type="AlphaFoldDB" id="G4TJK7"/>
<reference evidence="6 7" key="1">
    <citation type="journal article" date="2011" name="PLoS Pathog.">
        <title>Endophytic Life Strategies Decoded by Genome and Transcriptome Analyses of the Mutualistic Root Symbiont Piriformospora indica.</title>
        <authorList>
            <person name="Zuccaro A."/>
            <person name="Lahrmann U."/>
            <person name="Guldener U."/>
            <person name="Langen G."/>
            <person name="Pfiffi S."/>
            <person name="Biedenkopf D."/>
            <person name="Wong P."/>
            <person name="Samans B."/>
            <person name="Grimm C."/>
            <person name="Basiewicz M."/>
            <person name="Murat C."/>
            <person name="Martin F."/>
            <person name="Kogel K.H."/>
        </authorList>
    </citation>
    <scope>NUCLEOTIDE SEQUENCE [LARGE SCALE GENOMIC DNA]</scope>
    <source>
        <strain evidence="6 7">DSM 11827</strain>
    </source>
</reference>
<organism evidence="6 7">
    <name type="scientific">Serendipita indica (strain DSM 11827)</name>
    <name type="common">Root endophyte fungus</name>
    <name type="synonym">Piriformospora indica</name>
    <dbReference type="NCBI Taxonomy" id="1109443"/>
    <lineage>
        <taxon>Eukaryota</taxon>
        <taxon>Fungi</taxon>
        <taxon>Dikarya</taxon>
        <taxon>Basidiomycota</taxon>
        <taxon>Agaricomycotina</taxon>
        <taxon>Agaricomycetes</taxon>
        <taxon>Sebacinales</taxon>
        <taxon>Serendipitaceae</taxon>
        <taxon>Serendipita</taxon>
    </lineage>
</organism>
<keyword evidence="7" id="KW-1185">Reference proteome</keyword>
<sequence>MSGANFLIRRPTPVSNESSDVDANGFKVPAVPQRLRDEKSSRAGSPLNPNGKRPLNFDDSDEEETDFTEELVVGFDAMGAQRCVASEHAFQNDPSHRSPKYLLNLNSANDSLGKPGPLVIPALPNKDWKAIARKRKNYVPDEGRMKMGGDSSQGGLGTRDTINAGPQQSGLVVFKKRKIEDEDHKMEETEQHMEADADETLNPEDALTDEQRAVNALLNAAKRANDGEDVDALPLVAIPMMQSKNANRVEAETKAFQQDTEDLPDEPDRAAYERMPVSQFGTALLMGMGWKPGQGASKSGKGPVEAKVPAMRPALLGLGAKPDDSVTASSSKGAPKPSKRYIPIVAKEREREGESSREGSRPRSDRERERDRERDRRDDDSDRRDSRRRDDDRRRDERRDDRKDDRREDRRDDRRRDDRRRDDKYSDRRDDKYSDRREEKYSDRRDDKYGDRRDDRDRRDDSRRRR</sequence>
<dbReference type="STRING" id="1109443.G4TJK7"/>
<dbReference type="GO" id="GO:0003676">
    <property type="term" value="F:nucleic acid binding"/>
    <property type="evidence" value="ECO:0007669"/>
    <property type="project" value="InterPro"/>
</dbReference>
<dbReference type="GO" id="GO:0005681">
    <property type="term" value="C:spliceosomal complex"/>
    <property type="evidence" value="ECO:0007669"/>
    <property type="project" value="TreeGrafter"/>
</dbReference>
<evidence type="ECO:0000256" key="2">
    <source>
        <dbReference type="ARBA" id="ARBA00008576"/>
    </source>
</evidence>
<evidence type="ECO:0000256" key="1">
    <source>
        <dbReference type="ARBA" id="ARBA00004123"/>
    </source>
</evidence>
<dbReference type="GO" id="GO:0000398">
    <property type="term" value="P:mRNA splicing, via spliceosome"/>
    <property type="evidence" value="ECO:0007669"/>
    <property type="project" value="InterPro"/>
</dbReference>
<feature type="compositionally biased region" description="Polar residues" evidence="4">
    <location>
        <begin position="160"/>
        <end position="170"/>
    </location>
</feature>
<gene>
    <name evidence="6" type="ORF">PIIN_05425</name>
</gene>
<proteinExistence type="inferred from homology"/>
<dbReference type="HOGENOM" id="CLU_045413_0_0_1"/>
<feature type="compositionally biased region" description="Acidic residues" evidence="4">
    <location>
        <begin position="58"/>
        <end position="67"/>
    </location>
</feature>
<protein>
    <recommendedName>
        <fullName evidence="5">G-patch domain-containing protein</fullName>
    </recommendedName>
</protein>
<comment type="subcellular location">
    <subcellularLocation>
        <location evidence="1">Nucleus</location>
    </subcellularLocation>
</comment>
<dbReference type="Proteomes" id="UP000007148">
    <property type="component" value="Unassembled WGS sequence"/>
</dbReference>
<comment type="similarity">
    <text evidence="2">Belongs to the SPP2 family.</text>
</comment>
<dbReference type="PANTHER" id="PTHR15818:SF2">
    <property type="entry name" value="G-PATCH DOMAIN AND KOW MOTIFS-CONTAINING PROTEIN"/>
    <property type="match status" value="1"/>
</dbReference>